<proteinExistence type="predicted"/>
<accession>A0AAJ0U8K0</accession>
<protein>
    <submittedName>
        <fullName evidence="1">Uncharacterized protein</fullName>
    </submittedName>
</protein>
<evidence type="ECO:0000313" key="1">
    <source>
        <dbReference type="EMBL" id="MBK1707188.1"/>
    </source>
</evidence>
<comment type="caution">
    <text evidence="1">The sequence shown here is derived from an EMBL/GenBank/DDBJ whole genome shotgun (WGS) entry which is preliminary data.</text>
</comment>
<reference evidence="1" key="2">
    <citation type="journal article" date="2020" name="Microorganisms">
        <title>Osmotic Adaptation and Compatible Solute Biosynthesis of Phototrophic Bacteria as Revealed from Genome Analyses.</title>
        <authorList>
            <person name="Imhoff J.F."/>
            <person name="Rahn T."/>
            <person name="Kunzel S."/>
            <person name="Keller A."/>
            <person name="Neulinger S.C."/>
        </authorList>
    </citation>
    <scope>NUCLEOTIDE SEQUENCE</scope>
    <source>
        <strain evidence="1">DSM 11080</strain>
    </source>
</reference>
<keyword evidence="2" id="KW-1185">Reference proteome</keyword>
<evidence type="ECO:0000313" key="2">
    <source>
        <dbReference type="Proteomes" id="UP001296776"/>
    </source>
</evidence>
<organism evidence="1 2">
    <name type="scientific">Halochromatium glycolicum</name>
    <dbReference type="NCBI Taxonomy" id="85075"/>
    <lineage>
        <taxon>Bacteria</taxon>
        <taxon>Pseudomonadati</taxon>
        <taxon>Pseudomonadota</taxon>
        <taxon>Gammaproteobacteria</taxon>
        <taxon>Chromatiales</taxon>
        <taxon>Chromatiaceae</taxon>
        <taxon>Halochromatium</taxon>
    </lineage>
</organism>
<gene>
    <name evidence="1" type="ORF">CKO40_22300</name>
</gene>
<sequence>MRPILLLILIFAAVLLIQTVGRDTSALDTRLAPRSADLLARPMLHCRFAEGLDLKAWISPSIRLQSSWRSETSTALCS</sequence>
<name>A0AAJ0U8K0_9GAMM</name>
<reference evidence="1" key="1">
    <citation type="submission" date="2017-08" db="EMBL/GenBank/DDBJ databases">
        <authorList>
            <person name="Imhoff J.F."/>
            <person name="Rahn T."/>
            <person name="Kuenzel S."/>
            <person name="Neulinger S.C."/>
        </authorList>
    </citation>
    <scope>NUCLEOTIDE SEQUENCE</scope>
    <source>
        <strain evidence="1">DSM 11080</strain>
    </source>
</reference>
<dbReference type="Proteomes" id="UP001296776">
    <property type="component" value="Unassembled WGS sequence"/>
</dbReference>
<dbReference type="EMBL" id="NRSJ01000070">
    <property type="protein sequence ID" value="MBK1707188.1"/>
    <property type="molecule type" value="Genomic_DNA"/>
</dbReference>
<dbReference type="AlphaFoldDB" id="A0AAJ0U8K0"/>